<comment type="similarity">
    <text evidence="5">Belongs to the methyltransferase superfamily. UbiG/COQ3 family.</text>
</comment>
<evidence type="ECO:0000256" key="1">
    <source>
        <dbReference type="ARBA" id="ARBA00022603"/>
    </source>
</evidence>
<dbReference type="EC" id="2.1.1.64" evidence="5"/>
<dbReference type="EMBL" id="BMZS01000008">
    <property type="protein sequence ID" value="GHD55624.1"/>
    <property type="molecule type" value="Genomic_DNA"/>
</dbReference>
<feature type="binding site" evidence="5">
    <location>
        <position position="75"/>
    </location>
    <ligand>
        <name>S-adenosyl-L-methionine</name>
        <dbReference type="ChEBI" id="CHEBI:59789"/>
    </ligand>
</feature>
<name>A0A919CQM5_9PROT</name>
<dbReference type="AlphaFoldDB" id="A0A919CQM5"/>
<evidence type="ECO:0000256" key="5">
    <source>
        <dbReference type="HAMAP-Rule" id="MF_00472"/>
    </source>
</evidence>
<feature type="region of interest" description="Disordered" evidence="6">
    <location>
        <begin position="17"/>
        <end position="43"/>
    </location>
</feature>
<keyword evidence="8" id="KW-1185">Reference proteome</keyword>
<dbReference type="Proteomes" id="UP000630353">
    <property type="component" value="Unassembled WGS sequence"/>
</dbReference>
<dbReference type="HAMAP" id="MF_00472">
    <property type="entry name" value="UbiG"/>
    <property type="match status" value="1"/>
</dbReference>
<evidence type="ECO:0000256" key="2">
    <source>
        <dbReference type="ARBA" id="ARBA00022679"/>
    </source>
</evidence>
<dbReference type="GO" id="GO:0010420">
    <property type="term" value="F:polyprenyldihydroxybenzoate methyltransferase activity"/>
    <property type="evidence" value="ECO:0007669"/>
    <property type="project" value="InterPro"/>
</dbReference>
<feature type="binding site" evidence="5">
    <location>
        <position position="169"/>
    </location>
    <ligand>
        <name>S-adenosyl-L-methionine</name>
        <dbReference type="ChEBI" id="CHEBI:59789"/>
    </ligand>
</feature>
<reference evidence="7" key="2">
    <citation type="submission" date="2020-09" db="EMBL/GenBank/DDBJ databases">
        <authorList>
            <person name="Sun Q."/>
            <person name="Kim S."/>
        </authorList>
    </citation>
    <scope>NUCLEOTIDE SEQUENCE</scope>
    <source>
        <strain evidence="7">KCTC 42651</strain>
    </source>
</reference>
<evidence type="ECO:0000313" key="8">
    <source>
        <dbReference type="Proteomes" id="UP000630353"/>
    </source>
</evidence>
<comment type="caution">
    <text evidence="7">The sequence shown here is derived from an EMBL/GenBank/DDBJ whole genome shotgun (WGS) entry which is preliminary data.</text>
</comment>
<evidence type="ECO:0000256" key="3">
    <source>
        <dbReference type="ARBA" id="ARBA00022688"/>
    </source>
</evidence>
<organism evidence="7 8">
    <name type="scientific">Thalassobaculum fulvum</name>
    <dbReference type="NCBI Taxonomy" id="1633335"/>
    <lineage>
        <taxon>Bacteria</taxon>
        <taxon>Pseudomonadati</taxon>
        <taxon>Pseudomonadota</taxon>
        <taxon>Alphaproteobacteria</taxon>
        <taxon>Rhodospirillales</taxon>
        <taxon>Thalassobaculaceae</taxon>
        <taxon>Thalassobaculum</taxon>
    </lineage>
</organism>
<keyword evidence="4 5" id="KW-0949">S-adenosyl-L-methionine</keyword>
<keyword evidence="7" id="KW-0830">Ubiquinone</keyword>
<dbReference type="GO" id="GO:0032259">
    <property type="term" value="P:methylation"/>
    <property type="evidence" value="ECO:0007669"/>
    <property type="project" value="UniProtKB-KW"/>
</dbReference>
<protein>
    <recommendedName>
        <fullName evidence="5">Ubiquinone biosynthesis O-methyltransferase</fullName>
    </recommendedName>
    <alternativeName>
        <fullName evidence="5">2-polyprenyl-6-hydroxyphenol methylase</fullName>
        <ecNumber evidence="5">2.1.1.222</ecNumber>
    </alternativeName>
    <alternativeName>
        <fullName evidence="5">3-demethylubiquinone 3-O-methyltransferase</fullName>
        <ecNumber evidence="5">2.1.1.64</ecNumber>
    </alternativeName>
</protein>
<proteinExistence type="inferred from homology"/>
<keyword evidence="2 5" id="KW-0808">Transferase</keyword>
<dbReference type="NCBIfam" id="TIGR01983">
    <property type="entry name" value="UbiG"/>
    <property type="match status" value="1"/>
</dbReference>
<dbReference type="Pfam" id="PF13489">
    <property type="entry name" value="Methyltransf_23"/>
    <property type="match status" value="1"/>
</dbReference>
<keyword evidence="1 5" id="KW-0489">Methyltransferase</keyword>
<evidence type="ECO:0000256" key="4">
    <source>
        <dbReference type="ARBA" id="ARBA00022691"/>
    </source>
</evidence>
<feature type="binding site" evidence="5">
    <location>
        <position position="126"/>
    </location>
    <ligand>
        <name>S-adenosyl-L-methionine</name>
        <dbReference type="ChEBI" id="CHEBI:59789"/>
    </ligand>
</feature>
<sequence>MIAALCRTAVRAARRGSLLAEHRGEHRAGGAGAETPTANRGTVDGADIDRFARLAEQWWNPDGPHGPLHRFVPVRMTVIRDALAPLAGSPDRRRPLAGLSVLDIGCGGGLLAEPMTRLGARVTGVDADMFGITAAVEHAGDAGLDIEYVAGAAEDLVAAGRSFDAVVASEVIEHVADRQAFADALAALLRLGGVLVLTTINRTPRSYATAIVGAEYVLRWVPRGTHDWSKFPTPEELKGLLEPRGFAVGPAVGLAYDPVEGTFRESADARVNYALVAHRQAEAAPS</sequence>
<reference evidence="7" key="1">
    <citation type="journal article" date="2014" name="Int. J. Syst. Evol. Microbiol.">
        <title>Complete genome sequence of Corynebacterium casei LMG S-19264T (=DSM 44701T), isolated from a smear-ripened cheese.</title>
        <authorList>
            <consortium name="US DOE Joint Genome Institute (JGI-PGF)"/>
            <person name="Walter F."/>
            <person name="Albersmeier A."/>
            <person name="Kalinowski J."/>
            <person name="Ruckert C."/>
        </authorList>
    </citation>
    <scope>NUCLEOTIDE SEQUENCE</scope>
    <source>
        <strain evidence="7">KCTC 42651</strain>
    </source>
</reference>
<comment type="catalytic activity">
    <reaction evidence="5">
        <text>a 3-demethylubiquinol + S-adenosyl-L-methionine = a ubiquinol + S-adenosyl-L-homocysteine + H(+)</text>
        <dbReference type="Rhea" id="RHEA:44380"/>
        <dbReference type="Rhea" id="RHEA-COMP:9566"/>
        <dbReference type="Rhea" id="RHEA-COMP:10914"/>
        <dbReference type="ChEBI" id="CHEBI:15378"/>
        <dbReference type="ChEBI" id="CHEBI:17976"/>
        <dbReference type="ChEBI" id="CHEBI:57856"/>
        <dbReference type="ChEBI" id="CHEBI:59789"/>
        <dbReference type="ChEBI" id="CHEBI:84422"/>
        <dbReference type="EC" id="2.1.1.64"/>
    </reaction>
</comment>
<accession>A0A919CQM5</accession>
<comment type="pathway">
    <text evidence="5">Cofactor biosynthesis; ubiquinone biosynthesis.</text>
</comment>
<evidence type="ECO:0000256" key="6">
    <source>
        <dbReference type="SAM" id="MobiDB-lite"/>
    </source>
</evidence>
<dbReference type="GO" id="GO:0102208">
    <property type="term" value="F:2-polyprenyl-6-hydroxyphenol methylase activity"/>
    <property type="evidence" value="ECO:0007669"/>
    <property type="project" value="UniProtKB-EC"/>
</dbReference>
<keyword evidence="3 5" id="KW-0831">Ubiquinone biosynthesis</keyword>
<dbReference type="InterPro" id="IPR029063">
    <property type="entry name" value="SAM-dependent_MTases_sf"/>
</dbReference>
<dbReference type="Gene3D" id="3.40.50.150">
    <property type="entry name" value="Vaccinia Virus protein VP39"/>
    <property type="match status" value="1"/>
</dbReference>
<dbReference type="InterPro" id="IPR010233">
    <property type="entry name" value="UbiG_MeTrfase"/>
</dbReference>
<dbReference type="GO" id="GO:0061542">
    <property type="term" value="F:3-demethylubiquinol 3-O-methyltransferase activity"/>
    <property type="evidence" value="ECO:0007669"/>
    <property type="project" value="UniProtKB-UniRule"/>
</dbReference>
<comment type="function">
    <text evidence="5">O-methyltransferase that catalyzes the 2 O-methylation steps in the ubiquinone biosynthetic pathway.</text>
</comment>
<dbReference type="EC" id="2.1.1.222" evidence="5"/>
<dbReference type="SUPFAM" id="SSF53335">
    <property type="entry name" value="S-adenosyl-L-methionine-dependent methyltransferases"/>
    <property type="match status" value="1"/>
</dbReference>
<gene>
    <name evidence="5 7" type="primary">ubiG</name>
    <name evidence="7" type="ORF">GCM10017083_34820</name>
</gene>
<dbReference type="PANTHER" id="PTHR43464:SF19">
    <property type="entry name" value="UBIQUINONE BIOSYNTHESIS O-METHYLTRANSFERASE, MITOCHONDRIAL"/>
    <property type="match status" value="1"/>
</dbReference>
<dbReference type="PANTHER" id="PTHR43464">
    <property type="entry name" value="METHYLTRANSFERASE"/>
    <property type="match status" value="1"/>
</dbReference>
<comment type="catalytic activity">
    <reaction evidence="5">
        <text>a 3-(all-trans-polyprenyl)benzene-1,2-diol + S-adenosyl-L-methionine = a 2-methoxy-6-(all-trans-polyprenyl)phenol + S-adenosyl-L-homocysteine + H(+)</text>
        <dbReference type="Rhea" id="RHEA:31411"/>
        <dbReference type="Rhea" id="RHEA-COMP:9550"/>
        <dbReference type="Rhea" id="RHEA-COMP:9551"/>
        <dbReference type="ChEBI" id="CHEBI:15378"/>
        <dbReference type="ChEBI" id="CHEBI:57856"/>
        <dbReference type="ChEBI" id="CHEBI:59789"/>
        <dbReference type="ChEBI" id="CHEBI:62729"/>
        <dbReference type="ChEBI" id="CHEBI:62731"/>
        <dbReference type="EC" id="2.1.1.222"/>
    </reaction>
</comment>
<evidence type="ECO:0000313" key="7">
    <source>
        <dbReference type="EMBL" id="GHD55624.1"/>
    </source>
</evidence>
<dbReference type="CDD" id="cd02440">
    <property type="entry name" value="AdoMet_MTases"/>
    <property type="match status" value="1"/>
</dbReference>
<feature type="binding site" evidence="5">
    <location>
        <position position="105"/>
    </location>
    <ligand>
        <name>S-adenosyl-L-methionine</name>
        <dbReference type="ChEBI" id="CHEBI:59789"/>
    </ligand>
</feature>